<accession>A0A949U2U5</accession>
<dbReference type="EMBL" id="JAEEGC010000124">
    <property type="protein sequence ID" value="MBV7275443.1"/>
    <property type="molecule type" value="Genomic_DNA"/>
</dbReference>
<proteinExistence type="predicted"/>
<feature type="region of interest" description="Disordered" evidence="1">
    <location>
        <begin position="1"/>
        <end position="34"/>
    </location>
</feature>
<gene>
    <name evidence="2" type="ORF">I6U48_21305</name>
</gene>
<evidence type="ECO:0000313" key="3">
    <source>
        <dbReference type="Proteomes" id="UP000694308"/>
    </source>
</evidence>
<evidence type="ECO:0000313" key="2">
    <source>
        <dbReference type="EMBL" id="MBV7275443.1"/>
    </source>
</evidence>
<comment type="caution">
    <text evidence="2">The sequence shown here is derived from an EMBL/GenBank/DDBJ whole genome shotgun (WGS) entry which is preliminary data.</text>
</comment>
<organism evidence="2 3">
    <name type="scientific">Clostridium thailandense</name>
    <dbReference type="NCBI Taxonomy" id="2794346"/>
    <lineage>
        <taxon>Bacteria</taxon>
        <taxon>Bacillati</taxon>
        <taxon>Bacillota</taxon>
        <taxon>Clostridia</taxon>
        <taxon>Eubacteriales</taxon>
        <taxon>Clostridiaceae</taxon>
        <taxon>Clostridium</taxon>
    </lineage>
</organism>
<dbReference type="Proteomes" id="UP000694308">
    <property type="component" value="Unassembled WGS sequence"/>
</dbReference>
<reference evidence="2" key="1">
    <citation type="submission" date="2020-12" db="EMBL/GenBank/DDBJ databases">
        <title>Clostridium thailandense sp. nov., a novel acetogenic bacterium isolated from peat land soil in Thailand.</title>
        <authorList>
            <person name="Chaikitkaew S."/>
            <person name="Birkeland N.K."/>
        </authorList>
    </citation>
    <scope>NUCLEOTIDE SEQUENCE</scope>
    <source>
        <strain evidence="2">PL3</strain>
    </source>
</reference>
<name>A0A949U2U5_9CLOT</name>
<dbReference type="RefSeq" id="WP_218322495.1">
    <property type="nucleotide sequence ID" value="NZ_JAEEGC010000124.1"/>
</dbReference>
<sequence>MEDKKALSPKEKNKALTSVKELNNSKEENSSDIEDLMKHRHYKRHRGALRQISN</sequence>
<dbReference type="AlphaFoldDB" id="A0A949U2U5"/>
<evidence type="ECO:0000256" key="1">
    <source>
        <dbReference type="SAM" id="MobiDB-lite"/>
    </source>
</evidence>
<protein>
    <submittedName>
        <fullName evidence="2">Uncharacterized protein</fullName>
    </submittedName>
</protein>
<feature type="compositionally biased region" description="Basic and acidic residues" evidence="1">
    <location>
        <begin position="1"/>
        <end position="14"/>
    </location>
</feature>
<keyword evidence="3" id="KW-1185">Reference proteome</keyword>